<sequence>MDALSTMSSRSLLHQSVYIQQLMGKIKDWKPEGHLDANILPAQTNKRQVKSFIKLRQADLNAVLSEIHECAYRKDSQTKTRAKDMSTISTAACKRQLGDTFDDKVYLERLLVSEKARVRYLSRKPQMKVKTSPFSSMLCQLIVDHYSSRSHKIQDIVAGELSYLFDQYNINLKLSRWPKLIELTDRQLARPRTHSGSISCEKFEEMSQKMKKIWNMYLRSQYRTAAHFAVQVLQQVDTWNDNKPNAMKWRFEADLCHLIGLCLDGLRRYRAALAFFQMDARLAEYADISSAKKRALDNIGRMYAQLGLYREALVCWSERLKTDVDGVELAWLLYQISLAYTMLDNLNDALRHCRTCVRVAESIDSLNWALSGHLLLATILALSACREDGTTRQLQASLMSLEEAYKFALRTNRVGVINPVLQIIRTVYQMIPNNSDNDLLESCWSTTLLNLLQQDTTNRTQFNMKALREMLLQGAQSNFDWVDRTNASHVNRND</sequence>
<dbReference type="SUPFAM" id="SSF48452">
    <property type="entry name" value="TPR-like"/>
    <property type="match status" value="1"/>
</dbReference>
<gene>
    <name evidence="4" type="ORF">CSKR_102380</name>
</gene>
<evidence type="ECO:0000256" key="3">
    <source>
        <dbReference type="ARBA" id="ARBA00034143"/>
    </source>
</evidence>
<dbReference type="InterPro" id="IPR011990">
    <property type="entry name" value="TPR-like_helical_dom_sf"/>
</dbReference>
<dbReference type="InterPro" id="IPR040111">
    <property type="entry name" value="ODAD4"/>
</dbReference>
<evidence type="ECO:0000313" key="5">
    <source>
        <dbReference type="Proteomes" id="UP000286415"/>
    </source>
</evidence>
<keyword evidence="5" id="KW-1185">Reference proteome</keyword>
<dbReference type="GO" id="GO:0005930">
    <property type="term" value="C:axoneme"/>
    <property type="evidence" value="ECO:0007669"/>
    <property type="project" value="UniProtKB-SubCell"/>
</dbReference>
<dbReference type="PANTHER" id="PTHR23040">
    <property type="match status" value="1"/>
</dbReference>
<dbReference type="AlphaFoldDB" id="A0A8T1MXL5"/>
<reference evidence="4 5" key="2">
    <citation type="journal article" date="2021" name="Genomics">
        <title>High-quality reference genome for Clonorchis sinensis.</title>
        <authorList>
            <person name="Young N.D."/>
            <person name="Stroehlein A.J."/>
            <person name="Kinkar L."/>
            <person name="Wang T."/>
            <person name="Sohn W.M."/>
            <person name="Chang B.C.H."/>
            <person name="Kaur P."/>
            <person name="Weisz D."/>
            <person name="Dudchenko O."/>
            <person name="Aiden E.L."/>
            <person name="Korhonen P.K."/>
            <person name="Gasser R.B."/>
        </authorList>
    </citation>
    <scope>NUCLEOTIDE SEQUENCE [LARGE SCALE GENOMIC DNA]</scope>
    <source>
        <strain evidence="4">Cs-k2</strain>
    </source>
</reference>
<accession>A0A8T1MXL5</accession>
<dbReference type="Proteomes" id="UP000286415">
    <property type="component" value="Unassembled WGS sequence"/>
</dbReference>
<comment type="caution">
    <text evidence="4">The sequence shown here is derived from an EMBL/GenBank/DDBJ whole genome shotgun (WGS) entry which is preliminary data.</text>
</comment>
<dbReference type="EMBL" id="NIRI02000010">
    <property type="protein sequence ID" value="KAG5453759.1"/>
    <property type="molecule type" value="Genomic_DNA"/>
</dbReference>
<dbReference type="OrthoDB" id="10268002at2759"/>
<dbReference type="Gene3D" id="1.25.40.10">
    <property type="entry name" value="Tetratricopeptide repeat domain"/>
    <property type="match status" value="1"/>
</dbReference>
<evidence type="ECO:0000256" key="1">
    <source>
        <dbReference type="ARBA" id="ARBA00004430"/>
    </source>
</evidence>
<organism evidence="4 5">
    <name type="scientific">Clonorchis sinensis</name>
    <name type="common">Chinese liver fluke</name>
    <dbReference type="NCBI Taxonomy" id="79923"/>
    <lineage>
        <taxon>Eukaryota</taxon>
        <taxon>Metazoa</taxon>
        <taxon>Spiralia</taxon>
        <taxon>Lophotrochozoa</taxon>
        <taxon>Platyhelminthes</taxon>
        <taxon>Trematoda</taxon>
        <taxon>Digenea</taxon>
        <taxon>Opisthorchiida</taxon>
        <taxon>Opisthorchiata</taxon>
        <taxon>Opisthorchiidae</taxon>
        <taxon>Clonorchis</taxon>
    </lineage>
</organism>
<dbReference type="SMART" id="SM00028">
    <property type="entry name" value="TPR"/>
    <property type="match status" value="3"/>
</dbReference>
<protein>
    <recommendedName>
        <fullName evidence="2">Outer dynein arm-docking complex subunit 4</fullName>
    </recommendedName>
    <alternativeName>
        <fullName evidence="3">Tetratricopeptide repeat protein 25</fullName>
    </alternativeName>
</protein>
<name>A0A8T1MXL5_CLOSI</name>
<dbReference type="InterPro" id="IPR019734">
    <property type="entry name" value="TPR_rpt"/>
</dbReference>
<evidence type="ECO:0000256" key="2">
    <source>
        <dbReference type="ARBA" id="ARBA00034139"/>
    </source>
</evidence>
<proteinExistence type="predicted"/>
<evidence type="ECO:0000313" key="4">
    <source>
        <dbReference type="EMBL" id="KAG5453759.1"/>
    </source>
</evidence>
<reference evidence="4 5" key="1">
    <citation type="journal article" date="2018" name="Biotechnol. Adv.">
        <title>Improved genomic resources and new bioinformatic workflow for the carcinogenic parasite Clonorchis sinensis: Biotechnological implications.</title>
        <authorList>
            <person name="Wang D."/>
            <person name="Korhonen P.K."/>
            <person name="Gasser R.B."/>
            <person name="Young N.D."/>
        </authorList>
    </citation>
    <scope>NUCLEOTIDE SEQUENCE [LARGE SCALE GENOMIC DNA]</scope>
    <source>
        <strain evidence="4">Cs-k2</strain>
    </source>
</reference>
<comment type="subcellular location">
    <subcellularLocation>
        <location evidence="1">Cytoplasm</location>
        <location evidence="1">Cytoskeleton</location>
        <location evidence="1">Cilium axoneme</location>
    </subcellularLocation>
</comment>